<evidence type="ECO:0000256" key="3">
    <source>
        <dbReference type="ARBA" id="ARBA00022679"/>
    </source>
</evidence>
<dbReference type="EMBL" id="CP036425">
    <property type="protein sequence ID" value="QDU34182.1"/>
    <property type="molecule type" value="Genomic_DNA"/>
</dbReference>
<dbReference type="Proteomes" id="UP000317369">
    <property type="component" value="Chromosome"/>
</dbReference>
<keyword evidence="7" id="KW-1185">Reference proteome</keyword>
<comment type="similarity">
    <text evidence="1 5">Belongs to the antibiotic N-acetyltransferase family.</text>
</comment>
<dbReference type="PANTHER" id="PTHR11104:SF0">
    <property type="entry name" value="SPBETA PROPHAGE-DERIVED AMINOGLYCOSIDE N(3')-ACETYLTRANSFERASE-LIKE PROTEIN YOKD"/>
    <property type="match status" value="1"/>
</dbReference>
<reference evidence="6 7" key="1">
    <citation type="submission" date="2019-02" db="EMBL/GenBank/DDBJ databases">
        <title>Deep-cultivation of Planctomycetes and their phenomic and genomic characterization uncovers novel biology.</title>
        <authorList>
            <person name="Wiegand S."/>
            <person name="Jogler M."/>
            <person name="Boedeker C."/>
            <person name="Pinto D."/>
            <person name="Vollmers J."/>
            <person name="Rivas-Marin E."/>
            <person name="Kohn T."/>
            <person name="Peeters S.H."/>
            <person name="Heuer A."/>
            <person name="Rast P."/>
            <person name="Oberbeckmann S."/>
            <person name="Bunk B."/>
            <person name="Jeske O."/>
            <person name="Meyerdierks A."/>
            <person name="Storesund J.E."/>
            <person name="Kallscheuer N."/>
            <person name="Luecker S."/>
            <person name="Lage O.M."/>
            <person name="Pohl T."/>
            <person name="Merkel B.J."/>
            <person name="Hornburger P."/>
            <person name="Mueller R.-W."/>
            <person name="Bruemmer F."/>
            <person name="Labrenz M."/>
            <person name="Spormann A.M."/>
            <person name="Op den Camp H."/>
            <person name="Overmann J."/>
            <person name="Amann R."/>
            <person name="Jetten M.S.M."/>
            <person name="Mascher T."/>
            <person name="Medema M.H."/>
            <person name="Devos D.P."/>
            <person name="Kaster A.-K."/>
            <person name="Ovreas L."/>
            <person name="Rohde M."/>
            <person name="Galperin M.Y."/>
            <person name="Jogler C."/>
        </authorList>
    </citation>
    <scope>NUCLEOTIDE SEQUENCE [LARGE SCALE GENOMIC DNA]</scope>
    <source>
        <strain evidence="6 7">KS4</strain>
    </source>
</reference>
<dbReference type="RefSeq" id="WP_145077820.1">
    <property type="nucleotide sequence ID" value="NZ_CP036425.1"/>
</dbReference>
<dbReference type="EC" id="2.3.1.-" evidence="5"/>
<evidence type="ECO:0000256" key="4">
    <source>
        <dbReference type="ARBA" id="ARBA00023315"/>
    </source>
</evidence>
<dbReference type="Pfam" id="PF02522">
    <property type="entry name" value="Antibiotic_NAT"/>
    <property type="match status" value="1"/>
</dbReference>
<keyword evidence="4 5" id="KW-0012">Acyltransferase</keyword>
<dbReference type="GO" id="GO:0046677">
    <property type="term" value="P:response to antibiotic"/>
    <property type="evidence" value="ECO:0007669"/>
    <property type="project" value="UniProtKB-KW"/>
</dbReference>
<evidence type="ECO:0000256" key="1">
    <source>
        <dbReference type="ARBA" id="ARBA00006383"/>
    </source>
</evidence>
<organism evidence="6 7">
    <name type="scientific">Poriferisphaera corsica</name>
    <dbReference type="NCBI Taxonomy" id="2528020"/>
    <lineage>
        <taxon>Bacteria</taxon>
        <taxon>Pseudomonadati</taxon>
        <taxon>Planctomycetota</taxon>
        <taxon>Phycisphaerae</taxon>
        <taxon>Phycisphaerales</taxon>
        <taxon>Phycisphaeraceae</taxon>
        <taxon>Poriferisphaera</taxon>
    </lineage>
</organism>
<dbReference type="AlphaFoldDB" id="A0A517YVH8"/>
<proteinExistence type="inferred from homology"/>
<gene>
    <name evidence="6" type="primary">yokD</name>
    <name evidence="6" type="ORF">KS4_22440</name>
</gene>
<evidence type="ECO:0000256" key="5">
    <source>
        <dbReference type="RuleBase" id="RU365031"/>
    </source>
</evidence>
<dbReference type="GO" id="GO:0046353">
    <property type="term" value="F:aminoglycoside 3-N-acetyltransferase activity"/>
    <property type="evidence" value="ECO:0007669"/>
    <property type="project" value="UniProtKB-EC"/>
</dbReference>
<sequence>MMDAAKKMDIGFRDLGVCKGDTVLMHSSYRSLGLPGEQKGIETVIKVLQSIIGAKGALLLPALSYETCHEGQRLFDVSQTPSCVGAISECFRSMPGVVRSVHPTHSVCGWGDGACQMLNGHHLDDTPCGVNSPYARLCEVGGKLLMLGCGLGPNTSMHGVEELARPSYLFSHQIEYRIRLGNRLGSCAIDDNRIPEAITCWRHGHTQSGYIQRYDRLDDLLDDCMCNRSKIMGAPSLLIDASMMWKLATETMRNKPYYFVDNLQIGNG</sequence>
<evidence type="ECO:0000313" key="6">
    <source>
        <dbReference type="EMBL" id="QDU34182.1"/>
    </source>
</evidence>
<dbReference type="PANTHER" id="PTHR11104">
    <property type="entry name" value="AMINOGLYCOSIDE N3-ACETYLTRANSFERASE"/>
    <property type="match status" value="1"/>
</dbReference>
<keyword evidence="5" id="KW-0046">Antibiotic resistance</keyword>
<comment type="catalytic activity">
    <reaction evidence="5">
        <text>a 2-deoxystreptamine antibiotic + acetyl-CoA = an N(3)-acetyl-2-deoxystreptamine antibiotic + CoA + H(+)</text>
        <dbReference type="Rhea" id="RHEA:12665"/>
        <dbReference type="ChEBI" id="CHEBI:15378"/>
        <dbReference type="ChEBI" id="CHEBI:57287"/>
        <dbReference type="ChEBI" id="CHEBI:57288"/>
        <dbReference type="ChEBI" id="CHEBI:57921"/>
        <dbReference type="ChEBI" id="CHEBI:77452"/>
        <dbReference type="EC" id="2.3.1.81"/>
    </reaction>
</comment>
<dbReference type="InterPro" id="IPR028345">
    <property type="entry name" value="Antibiotic_NAT-like"/>
</dbReference>
<name>A0A517YVH8_9BACT</name>
<dbReference type="KEGG" id="pcor:KS4_22440"/>
<keyword evidence="3 5" id="KW-0808">Transferase</keyword>
<evidence type="ECO:0000313" key="7">
    <source>
        <dbReference type="Proteomes" id="UP000317369"/>
    </source>
</evidence>
<dbReference type="InterPro" id="IPR003679">
    <property type="entry name" value="Amioglycoside_AcTrfase"/>
</dbReference>
<protein>
    <recommendedName>
        <fullName evidence="2 5">Aminoglycoside N(3)-acetyltransferase</fullName>
        <ecNumber evidence="5">2.3.1.-</ecNumber>
    </recommendedName>
</protein>
<dbReference type="SUPFAM" id="SSF110710">
    <property type="entry name" value="TTHA0583/YokD-like"/>
    <property type="match status" value="1"/>
</dbReference>
<evidence type="ECO:0000256" key="2">
    <source>
        <dbReference type="ARBA" id="ARBA00012882"/>
    </source>
</evidence>
<dbReference type="OrthoDB" id="7330654at2"/>
<accession>A0A517YVH8</accession>